<feature type="compositionally biased region" description="Acidic residues" evidence="5">
    <location>
        <begin position="174"/>
        <end position="183"/>
    </location>
</feature>
<keyword evidence="8" id="KW-1185">Reference proteome</keyword>
<evidence type="ECO:0000256" key="4">
    <source>
        <dbReference type="ARBA" id="ARBA00023054"/>
    </source>
</evidence>
<evidence type="ECO:0000256" key="2">
    <source>
        <dbReference type="ARBA" id="ARBA00022553"/>
    </source>
</evidence>
<evidence type="ECO:0000313" key="7">
    <source>
        <dbReference type="EMBL" id="KAK9410300.1"/>
    </source>
</evidence>
<dbReference type="SUPFAM" id="SSF47576">
    <property type="entry name" value="Calponin-homology domain, CH-domain"/>
    <property type="match status" value="1"/>
</dbReference>
<dbReference type="Pfam" id="PF00307">
    <property type="entry name" value="CH"/>
    <property type="match status" value="1"/>
</dbReference>
<dbReference type="PANTHER" id="PTHR23167">
    <property type="entry name" value="CALPONIN HOMOLOGY DOMAIN-CONTAINING PROTEIN DDB_G0272472-RELATED"/>
    <property type="match status" value="1"/>
</dbReference>
<feature type="compositionally biased region" description="Basic and acidic residues" evidence="5">
    <location>
        <begin position="36"/>
        <end position="81"/>
    </location>
</feature>
<dbReference type="PROSITE" id="PS50021">
    <property type="entry name" value="CH"/>
    <property type="match status" value="1"/>
</dbReference>
<dbReference type="InterPro" id="IPR050540">
    <property type="entry name" value="F-actin_Monoox_Mical"/>
</dbReference>
<comment type="caution">
    <text evidence="7">The sequence shown here is derived from an EMBL/GenBank/DDBJ whole genome shotgun (WGS) entry which is preliminary data.</text>
</comment>
<evidence type="ECO:0000256" key="1">
    <source>
        <dbReference type="ARBA" id="ARBA00004177"/>
    </source>
</evidence>
<feature type="compositionally biased region" description="Basic and acidic residues" evidence="5">
    <location>
        <begin position="1"/>
        <end position="11"/>
    </location>
</feature>
<dbReference type="GO" id="GO:0005768">
    <property type="term" value="C:endosome"/>
    <property type="evidence" value="ECO:0007669"/>
    <property type="project" value="UniProtKB-SubCell"/>
</dbReference>
<feature type="compositionally biased region" description="Basic and acidic residues" evidence="5">
    <location>
        <begin position="129"/>
        <end position="162"/>
    </location>
</feature>
<dbReference type="SMART" id="SM00033">
    <property type="entry name" value="CH"/>
    <property type="match status" value="1"/>
</dbReference>
<name>A0AAW1C7B1_CROAD</name>
<feature type="compositionally biased region" description="Low complexity" evidence="5">
    <location>
        <begin position="210"/>
        <end position="229"/>
    </location>
</feature>
<dbReference type="Proteomes" id="UP001474421">
    <property type="component" value="Unassembled WGS sequence"/>
</dbReference>
<feature type="domain" description="Calponin-homology (CH)" evidence="6">
    <location>
        <begin position="298"/>
        <end position="403"/>
    </location>
</feature>
<evidence type="ECO:0000259" key="6">
    <source>
        <dbReference type="PROSITE" id="PS50021"/>
    </source>
</evidence>
<organism evidence="7 8">
    <name type="scientific">Crotalus adamanteus</name>
    <name type="common">Eastern diamondback rattlesnake</name>
    <dbReference type="NCBI Taxonomy" id="8729"/>
    <lineage>
        <taxon>Eukaryota</taxon>
        <taxon>Metazoa</taxon>
        <taxon>Chordata</taxon>
        <taxon>Craniata</taxon>
        <taxon>Vertebrata</taxon>
        <taxon>Euteleostomi</taxon>
        <taxon>Lepidosauria</taxon>
        <taxon>Squamata</taxon>
        <taxon>Bifurcata</taxon>
        <taxon>Unidentata</taxon>
        <taxon>Episquamata</taxon>
        <taxon>Toxicofera</taxon>
        <taxon>Serpentes</taxon>
        <taxon>Colubroidea</taxon>
        <taxon>Viperidae</taxon>
        <taxon>Crotalinae</taxon>
        <taxon>Crotalus</taxon>
    </lineage>
</organism>
<dbReference type="Gene3D" id="1.10.418.10">
    <property type="entry name" value="Calponin-like domain"/>
    <property type="match status" value="1"/>
</dbReference>
<protein>
    <submittedName>
        <fullName evidence="7">Smoothelin-like 1</fullName>
    </submittedName>
</protein>
<feature type="compositionally biased region" description="Basic and acidic residues" evidence="5">
    <location>
        <begin position="89"/>
        <end position="117"/>
    </location>
</feature>
<dbReference type="PANTHER" id="PTHR23167:SF45">
    <property type="entry name" value="SMOOTHELIN-LIKE PROTEIN 1"/>
    <property type="match status" value="1"/>
</dbReference>
<feature type="compositionally biased region" description="Polar residues" evidence="5">
    <location>
        <begin position="12"/>
        <end position="22"/>
    </location>
</feature>
<feature type="compositionally biased region" description="Polar residues" evidence="5">
    <location>
        <begin position="118"/>
        <end position="128"/>
    </location>
</feature>
<dbReference type="InterPro" id="IPR036872">
    <property type="entry name" value="CH_dom_sf"/>
</dbReference>
<accession>A0AAW1C7B1</accession>
<dbReference type="InterPro" id="IPR001715">
    <property type="entry name" value="CH_dom"/>
</dbReference>
<proteinExistence type="predicted"/>
<sequence>MEAGDTKEQEKNQQINGLQQKSEMTETAFEGGNEAGKAETAEKRDRKFAEETGKEVDEANEAEKAKGDAGNEVHGEKEAGKTEAAGIEAKQKEESAEGASESEKGTASKASQKEQIVKENSQPESEGVSETKTDVSGKPEDLQEEEGGKADVLKKNAKEEGRTGSTSDEPLSPEAEEEEEEFWPEFPPRSPEASPQSPTELKGLETGGITPPTTTSEAAPADIASPEAALKGEKEPPSAAPEEAAAAKEKKKRPAFDRKEISRPRMPPRGQSRKAIVEKFGGAATGPAPNIKRSGATNTVKTMLLEWCRAMTRGYEHVDIQNFSTSWKSGMAFCALIHKFFPDAFDYTNLDPANRKENFTLAFSTAEKYADCAQLLEVDDMLGGERASKDQEEIEMQSKLWLEAHWKPKKNLVGQR</sequence>
<keyword evidence="4" id="KW-0175">Coiled coil</keyword>
<dbReference type="EMBL" id="JAOTOJ010000001">
    <property type="protein sequence ID" value="KAK9410300.1"/>
    <property type="molecule type" value="Genomic_DNA"/>
</dbReference>
<dbReference type="FunFam" id="1.10.418.10:FF:000023">
    <property type="entry name" value="EH domain-binding protein 1 isoform X1"/>
    <property type="match status" value="1"/>
</dbReference>
<comment type="subcellular location">
    <subcellularLocation>
        <location evidence="1">Endosome</location>
    </subcellularLocation>
</comment>
<evidence type="ECO:0000256" key="5">
    <source>
        <dbReference type="SAM" id="MobiDB-lite"/>
    </source>
</evidence>
<gene>
    <name evidence="7" type="ORF">NXF25_001475</name>
</gene>
<keyword evidence="2" id="KW-0597">Phosphoprotein</keyword>
<feature type="compositionally biased region" description="Basic and acidic residues" evidence="5">
    <location>
        <begin position="254"/>
        <end position="263"/>
    </location>
</feature>
<dbReference type="AlphaFoldDB" id="A0AAW1C7B1"/>
<feature type="region of interest" description="Disordered" evidence="5">
    <location>
        <begin position="1"/>
        <end position="272"/>
    </location>
</feature>
<evidence type="ECO:0000313" key="8">
    <source>
        <dbReference type="Proteomes" id="UP001474421"/>
    </source>
</evidence>
<keyword evidence="3" id="KW-0967">Endosome</keyword>
<reference evidence="7 8" key="1">
    <citation type="journal article" date="2024" name="Proc. Natl. Acad. Sci. U.S.A.">
        <title>The genetic regulatory architecture and epigenomic basis for age-related changes in rattlesnake venom.</title>
        <authorList>
            <person name="Hogan M.P."/>
            <person name="Holding M.L."/>
            <person name="Nystrom G.S."/>
            <person name="Colston T.J."/>
            <person name="Bartlett D.A."/>
            <person name="Mason A.J."/>
            <person name="Ellsworth S.A."/>
            <person name="Rautsaw R.M."/>
            <person name="Lawrence K.C."/>
            <person name="Strickland J.L."/>
            <person name="He B."/>
            <person name="Fraser P."/>
            <person name="Margres M.J."/>
            <person name="Gilbert D.M."/>
            <person name="Gibbs H.L."/>
            <person name="Parkinson C.L."/>
            <person name="Rokyta D.R."/>
        </authorList>
    </citation>
    <scope>NUCLEOTIDE SEQUENCE [LARGE SCALE GENOMIC DNA]</scope>
    <source>
        <strain evidence="7">DRR0105</strain>
    </source>
</reference>
<evidence type="ECO:0000256" key="3">
    <source>
        <dbReference type="ARBA" id="ARBA00022753"/>
    </source>
</evidence>